<evidence type="ECO:0000313" key="1">
    <source>
        <dbReference type="EMBL" id="SHJ42493.1"/>
    </source>
</evidence>
<dbReference type="EMBL" id="FQZS01000052">
    <property type="protein sequence ID" value="SHJ42493.1"/>
    <property type="molecule type" value="Genomic_DNA"/>
</dbReference>
<reference evidence="1 2" key="1">
    <citation type="submission" date="2016-11" db="EMBL/GenBank/DDBJ databases">
        <authorList>
            <person name="Jaros S."/>
            <person name="Januszkiewicz K."/>
            <person name="Wedrychowicz H."/>
        </authorList>
    </citation>
    <scope>NUCLEOTIDE SEQUENCE [LARGE SCALE GENOMIC DNA]</scope>
    <source>
        <strain evidence="1 2">DSM 19022</strain>
    </source>
</reference>
<gene>
    <name evidence="1" type="ORF">SAMN02745176_03528</name>
</gene>
<feature type="non-terminal residue" evidence="1">
    <location>
        <position position="1"/>
    </location>
</feature>
<dbReference type="Proteomes" id="UP000184442">
    <property type="component" value="Unassembled WGS sequence"/>
</dbReference>
<sequence>PPVVIPIEDRIEYLGRCSCDDESSISLIDNIIRDRISSKGEENMADRSWNKPIGMY</sequence>
<organism evidence="1 2">
    <name type="scientific">Lutispora thermophila DSM 19022</name>
    <dbReference type="NCBI Taxonomy" id="1122184"/>
    <lineage>
        <taxon>Bacteria</taxon>
        <taxon>Bacillati</taxon>
        <taxon>Bacillota</taxon>
        <taxon>Clostridia</taxon>
        <taxon>Lutisporales</taxon>
        <taxon>Lutisporaceae</taxon>
        <taxon>Lutispora</taxon>
    </lineage>
</organism>
<accession>A0A1M6J6Z3</accession>
<dbReference type="AlphaFoldDB" id="A0A1M6J6Z3"/>
<protein>
    <submittedName>
        <fullName evidence="1">Uncharacterized protein</fullName>
    </submittedName>
</protein>
<keyword evidence="2" id="KW-1185">Reference proteome</keyword>
<name>A0A1M6J6Z3_9FIRM</name>
<evidence type="ECO:0000313" key="2">
    <source>
        <dbReference type="Proteomes" id="UP000184442"/>
    </source>
</evidence>
<proteinExistence type="predicted"/>